<evidence type="ECO:0000313" key="2">
    <source>
        <dbReference type="Proteomes" id="UP001516400"/>
    </source>
</evidence>
<sequence>MDTGNCDSKMDSASNDLLSTALICVYVKSRLSNMEDNPKRESALSSSCPSIGEVNKFHSSVETDKSAQFSCSCPSLKTDILPSRNSLLSNVMEQSICWCPSAKITRSYEFHEAPADHKKNSTSVGTNTSKAAVLCSSHQKVPCCRPSQIKFSVSVQAERGKSFSTMVCPDRVSATTQCQNTTTENTHKMQPISVQVCASQKSAATQPSVLTPQFPGHESDGKKSSVCIISTRRLQTHAPIVTKKPLSIICPPACAINLPICESRLKVPRICSPLQEYIQKTISTQQSTCCADAQEETFCTNKMRKSCISLKQLISSACCKSEISSSTSPIQSKTCNMCSNLKKPFERQEDRLKTICTFSGECKQEMNAMEIEPPALSPKIFKEKKQLSCSELDIKYSSAVSSKNTTPIASKNSCNICQELAELSACDGSSYKEFKLAASKQKVNMKRPVLANLKGPKTFKQLSHLDVAAAANFIYDEGQKDDLMFITEDYQDLKSAFEKFIVTENVKNPKCKYVRKC</sequence>
<organism evidence="1 2">
    <name type="scientific">Cryptolaemus montrouzieri</name>
    <dbReference type="NCBI Taxonomy" id="559131"/>
    <lineage>
        <taxon>Eukaryota</taxon>
        <taxon>Metazoa</taxon>
        <taxon>Ecdysozoa</taxon>
        <taxon>Arthropoda</taxon>
        <taxon>Hexapoda</taxon>
        <taxon>Insecta</taxon>
        <taxon>Pterygota</taxon>
        <taxon>Neoptera</taxon>
        <taxon>Endopterygota</taxon>
        <taxon>Coleoptera</taxon>
        <taxon>Polyphaga</taxon>
        <taxon>Cucujiformia</taxon>
        <taxon>Coccinelloidea</taxon>
        <taxon>Coccinellidae</taxon>
        <taxon>Scymninae</taxon>
        <taxon>Scymnini</taxon>
        <taxon>Cryptolaemus</taxon>
    </lineage>
</organism>
<reference evidence="1 2" key="1">
    <citation type="journal article" date="2021" name="BMC Biol.">
        <title>Horizontally acquired antibacterial genes associated with adaptive radiation of ladybird beetles.</title>
        <authorList>
            <person name="Li H.S."/>
            <person name="Tang X.F."/>
            <person name="Huang Y.H."/>
            <person name="Xu Z.Y."/>
            <person name="Chen M.L."/>
            <person name="Du X.Y."/>
            <person name="Qiu B.Y."/>
            <person name="Chen P.T."/>
            <person name="Zhang W."/>
            <person name="Slipinski A."/>
            <person name="Escalona H.E."/>
            <person name="Waterhouse R.M."/>
            <person name="Zwick A."/>
            <person name="Pang H."/>
        </authorList>
    </citation>
    <scope>NUCLEOTIDE SEQUENCE [LARGE SCALE GENOMIC DNA]</scope>
    <source>
        <strain evidence="1">SYSU2018</strain>
    </source>
</reference>
<proteinExistence type="predicted"/>
<protein>
    <submittedName>
        <fullName evidence="1">Uncharacterized protein</fullName>
    </submittedName>
</protein>
<dbReference type="AlphaFoldDB" id="A0ABD2N3R1"/>
<evidence type="ECO:0000313" key="1">
    <source>
        <dbReference type="EMBL" id="KAL3273328.1"/>
    </source>
</evidence>
<dbReference type="Proteomes" id="UP001516400">
    <property type="component" value="Unassembled WGS sequence"/>
</dbReference>
<gene>
    <name evidence="1" type="ORF">HHI36_014777</name>
</gene>
<accession>A0ABD2N3R1</accession>
<comment type="caution">
    <text evidence="1">The sequence shown here is derived from an EMBL/GenBank/DDBJ whole genome shotgun (WGS) entry which is preliminary data.</text>
</comment>
<keyword evidence="2" id="KW-1185">Reference proteome</keyword>
<dbReference type="EMBL" id="JABFTP020000062">
    <property type="protein sequence ID" value="KAL3273328.1"/>
    <property type="molecule type" value="Genomic_DNA"/>
</dbReference>
<name>A0ABD2N3R1_9CUCU</name>